<evidence type="ECO:0000313" key="2">
    <source>
        <dbReference type="EMBL" id="RIV17922.1"/>
    </source>
</evidence>
<dbReference type="CDD" id="cd16035">
    <property type="entry name" value="sulfatase_like"/>
    <property type="match status" value="1"/>
</dbReference>
<keyword evidence="3" id="KW-1185">Reference proteome</keyword>
<dbReference type="RefSeq" id="WP_119671422.1">
    <property type="nucleotide sequence ID" value="NZ_QXED01000014.1"/>
</dbReference>
<name>A0A418LX37_9BACT</name>
<dbReference type="PANTHER" id="PTHR46615">
    <property type="entry name" value="ARYLSULFATASE K"/>
    <property type="match status" value="1"/>
</dbReference>
<dbReference type="OrthoDB" id="9789742at2"/>
<dbReference type="PANTHER" id="PTHR46615:SF1">
    <property type="entry name" value="ARYLSULFATASE K"/>
    <property type="match status" value="1"/>
</dbReference>
<dbReference type="GO" id="GO:0015024">
    <property type="term" value="F:glucuronate-2-sulfatase activity"/>
    <property type="evidence" value="ECO:0007669"/>
    <property type="project" value="TreeGrafter"/>
</dbReference>
<dbReference type="AlphaFoldDB" id="A0A418LX37"/>
<evidence type="ECO:0000313" key="3">
    <source>
        <dbReference type="Proteomes" id="UP000283523"/>
    </source>
</evidence>
<proteinExistence type="predicted"/>
<accession>A0A418LX37</accession>
<gene>
    <name evidence="2" type="ORF">DYU11_29875</name>
</gene>
<dbReference type="InterPro" id="IPR051849">
    <property type="entry name" value="GAG-degrading_sulfatase"/>
</dbReference>
<protein>
    <recommendedName>
        <fullName evidence="1">Sulfatase N-terminal domain-containing protein</fullName>
    </recommendedName>
</protein>
<dbReference type="InterPro" id="IPR000917">
    <property type="entry name" value="Sulfatase_N"/>
</dbReference>
<reference evidence="2 3" key="1">
    <citation type="submission" date="2018-08" db="EMBL/GenBank/DDBJ databases">
        <title>Fibrisoma montanum sp. nov., isolated from Danxia mountain soil.</title>
        <authorList>
            <person name="Huang Y."/>
        </authorList>
    </citation>
    <scope>NUCLEOTIDE SEQUENCE [LARGE SCALE GENOMIC DNA]</scope>
    <source>
        <strain evidence="2 3">HYT19</strain>
    </source>
</reference>
<dbReference type="InterPro" id="IPR017850">
    <property type="entry name" value="Alkaline_phosphatase_core_sf"/>
</dbReference>
<comment type="caution">
    <text evidence="2">The sequence shown here is derived from an EMBL/GenBank/DDBJ whole genome shotgun (WGS) entry which is preliminary data.</text>
</comment>
<dbReference type="Pfam" id="PF00884">
    <property type="entry name" value="Sulfatase"/>
    <property type="match status" value="1"/>
</dbReference>
<feature type="domain" description="Sulfatase N-terminal" evidence="1">
    <location>
        <begin position="17"/>
        <end position="366"/>
    </location>
</feature>
<organism evidence="2 3">
    <name type="scientific">Fibrisoma montanum</name>
    <dbReference type="NCBI Taxonomy" id="2305895"/>
    <lineage>
        <taxon>Bacteria</taxon>
        <taxon>Pseudomonadati</taxon>
        <taxon>Bacteroidota</taxon>
        <taxon>Cytophagia</taxon>
        <taxon>Cytophagales</taxon>
        <taxon>Spirosomataceae</taxon>
        <taxon>Fibrisoma</taxon>
    </lineage>
</organism>
<sequence length="527" mass="59356">MQSQKPVPTQGTLPEKPNLLFIITDQDRGLMHFPPGWEMQNLTAMPRLRRHGITFTRAYCSTCMCSPSRATLFTGTFPPEHGVILTLTQAMTYSDQEPTLATDFQNMSRMLTAGGYAVSYIGKWHLSKDTYGGFDNMVPKEMMEYGFAGWLPPDAGEDVAPEHFGGGRANRDLAYINQAINFLYNVQQGNNTEPFALFLSLVNPHDVLAFPKTWQDDYGPEFLEGDIQLPETVHEDLSLKPTVQQLLVPYLAGGLGPLPTDEMKRQYLNFYANLIKHTDAQINTVLDVLYQVYDTKTGRSLADTTLVVRTADHGEMGMTHHGMRQKIFNAYEETMSVPLVISNPVLFSEPAVSDQFFSLVDMMPTIDGFLKLGNPLGYTFRGCDLSPVIRHPRMSEPVQDAILFTFDDFRAGNGNAINPLPAANRIRCIREERWKYAYYFYIAPPEQDPPQSYPREYEMYDLEHDPLETNNLANPANPLYNDKLIAAERERLHQKLLTLEAQKLGAMAMAEDVGAAIDQRQPASSAQ</sequence>
<dbReference type="GO" id="GO:0004065">
    <property type="term" value="F:arylsulfatase activity"/>
    <property type="evidence" value="ECO:0007669"/>
    <property type="project" value="TreeGrafter"/>
</dbReference>
<dbReference type="Gene3D" id="3.40.720.10">
    <property type="entry name" value="Alkaline Phosphatase, subunit A"/>
    <property type="match status" value="1"/>
</dbReference>
<evidence type="ECO:0000259" key="1">
    <source>
        <dbReference type="Pfam" id="PF00884"/>
    </source>
</evidence>
<dbReference type="SUPFAM" id="SSF53649">
    <property type="entry name" value="Alkaline phosphatase-like"/>
    <property type="match status" value="1"/>
</dbReference>
<dbReference type="EMBL" id="QXED01000014">
    <property type="protein sequence ID" value="RIV17922.1"/>
    <property type="molecule type" value="Genomic_DNA"/>
</dbReference>
<dbReference type="Proteomes" id="UP000283523">
    <property type="component" value="Unassembled WGS sequence"/>
</dbReference>